<dbReference type="OrthoDB" id="9759948at2"/>
<dbReference type="InterPro" id="IPR057165">
    <property type="entry name" value="DUF7843"/>
</dbReference>
<name>T0JM05_9BACT</name>
<protein>
    <submittedName>
        <fullName evidence="4">Uncharacterized protein</fullName>
    </submittedName>
</protein>
<reference evidence="4 5" key="1">
    <citation type="submission" date="2013-07" db="EMBL/GenBank/DDBJ databases">
        <title>Sulfurimonas hongkongensis AST-10 Genome Sequencing.</title>
        <authorList>
            <person name="Cai L."/>
            <person name="Zhang T."/>
        </authorList>
    </citation>
    <scope>NUCLEOTIDE SEQUENCE [LARGE SCALE GENOMIC DNA]</scope>
    <source>
        <strain evidence="4 5">AST-10</strain>
    </source>
</reference>
<sequence>MNDGFSEIDDANFFLSKDGKKSAKKELNATITALLNETKFDDNSTACRFPARKAWLKEQLDIKEFPEVRCDEYDSILKRLNPKSATIVFPSAHINSPASMFGHTFLRINSGYKSKLLSYAINYAANANPDTENGVIFAIKGLFGGYYGKYSLLPYYDKLKEYRDTEQRDIWEYDLNLNEEEVLQMVRHIWELNGTHSNYYFFTENCSYNMLWFIEIARPSINLRDHFTYQVIPLETVHAALKEDLIEESSYRASKRTILLKYESIIEVKYIKLPRKLVEKKISLEDIINSSEIEAQQKMYILEAATEFLEYSFSKNDMTKEQYLELFHNITKARATFGKGKKLDIKTPPNPIESHRAIRATTGFGIRDGDGIGFLGIRGAYHSLEDSSYGFLRGTEIEFLDVLLSQTSDKTKLENATIISIASIAQRSEFFDSFSWRTKFGWDNNYINDKSNFFATLGAGFSWGNDLAYTYIMLDPLYYYEQKSVFGVGSSIGVVIDKYKNTNTNFEITQRFYDTSDKQILIKASQSFRVSQNLQLQLSYDYKERYFNDKKENEQTYKASINCYF</sequence>
<dbReference type="InterPro" id="IPR057162">
    <property type="entry name" value="DUF7840"/>
</dbReference>
<evidence type="ECO:0000313" key="5">
    <source>
        <dbReference type="Proteomes" id="UP000015520"/>
    </source>
</evidence>
<proteinExistence type="predicted"/>
<feature type="domain" description="DUF7843" evidence="3">
    <location>
        <begin position="6"/>
        <end position="59"/>
    </location>
</feature>
<evidence type="ECO:0000313" key="4">
    <source>
        <dbReference type="EMBL" id="EQB39136.1"/>
    </source>
</evidence>
<feature type="domain" description="Lnb N-terminal periplasmic" evidence="1">
    <location>
        <begin position="73"/>
        <end position="239"/>
    </location>
</feature>
<dbReference type="STRING" id="1172190.M947_08220"/>
<dbReference type="EMBL" id="AUPZ01000010">
    <property type="protein sequence ID" value="EQB39136.1"/>
    <property type="molecule type" value="Genomic_DNA"/>
</dbReference>
<gene>
    <name evidence="4" type="ORF">M947_08220</name>
</gene>
<dbReference type="InterPro" id="IPR025178">
    <property type="entry name" value="Lnb_N"/>
</dbReference>
<dbReference type="RefSeq" id="WP_021287899.1">
    <property type="nucleotide sequence ID" value="NZ_AUPZ01000010.1"/>
</dbReference>
<dbReference type="AlphaFoldDB" id="T0JM05"/>
<dbReference type="PATRIC" id="fig|1172190.3.peg.1587"/>
<feature type="domain" description="DUF7840" evidence="2">
    <location>
        <begin position="349"/>
        <end position="559"/>
    </location>
</feature>
<dbReference type="Proteomes" id="UP000015520">
    <property type="component" value="Unassembled WGS sequence"/>
</dbReference>
<dbReference type="Pfam" id="PF25225">
    <property type="entry name" value="DUF7843"/>
    <property type="match status" value="1"/>
</dbReference>
<keyword evidence="5" id="KW-1185">Reference proteome</keyword>
<dbReference type="Pfam" id="PF13387">
    <property type="entry name" value="Lnb_N"/>
    <property type="match status" value="1"/>
</dbReference>
<dbReference type="eggNOG" id="ENOG502Z92U">
    <property type="taxonomic scope" value="Bacteria"/>
</dbReference>
<accession>T0JM05</accession>
<evidence type="ECO:0000259" key="3">
    <source>
        <dbReference type="Pfam" id="PF25225"/>
    </source>
</evidence>
<comment type="caution">
    <text evidence="4">The sequence shown here is derived from an EMBL/GenBank/DDBJ whole genome shotgun (WGS) entry which is preliminary data.</text>
</comment>
<dbReference type="Pfam" id="PF25222">
    <property type="entry name" value="DUF7840"/>
    <property type="match status" value="1"/>
</dbReference>
<evidence type="ECO:0000259" key="2">
    <source>
        <dbReference type="Pfam" id="PF25222"/>
    </source>
</evidence>
<organism evidence="4 5">
    <name type="scientific">Sulfurimonas hongkongensis</name>
    <dbReference type="NCBI Taxonomy" id="1172190"/>
    <lineage>
        <taxon>Bacteria</taxon>
        <taxon>Pseudomonadati</taxon>
        <taxon>Campylobacterota</taxon>
        <taxon>Epsilonproteobacteria</taxon>
        <taxon>Campylobacterales</taxon>
        <taxon>Sulfurimonadaceae</taxon>
        <taxon>Sulfurimonas</taxon>
    </lineage>
</organism>
<evidence type="ECO:0000259" key="1">
    <source>
        <dbReference type="Pfam" id="PF13387"/>
    </source>
</evidence>